<name>A0ABT9QPI2_9ACTN</name>
<reference evidence="2 3" key="1">
    <citation type="submission" date="2023-07" db="EMBL/GenBank/DDBJ databases">
        <title>Sequencing the genomes of 1000 actinobacteria strains.</title>
        <authorList>
            <person name="Klenk H.-P."/>
        </authorList>
    </citation>
    <scope>NUCLEOTIDE SEQUENCE [LARGE SCALE GENOMIC DNA]</scope>
    <source>
        <strain evidence="2 3">DSM 46740</strain>
    </source>
</reference>
<dbReference type="Gene3D" id="3.30.750.24">
    <property type="entry name" value="STAS domain"/>
    <property type="match status" value="1"/>
</dbReference>
<proteinExistence type="predicted"/>
<dbReference type="Pfam" id="PF01740">
    <property type="entry name" value="STAS"/>
    <property type="match status" value="1"/>
</dbReference>
<dbReference type="CDD" id="cd07043">
    <property type="entry name" value="STAS_anti-anti-sigma_factors"/>
    <property type="match status" value="1"/>
</dbReference>
<dbReference type="EMBL" id="JAUSQU010000001">
    <property type="protein sequence ID" value="MDP9847894.1"/>
    <property type="molecule type" value="Genomic_DNA"/>
</dbReference>
<dbReference type="InterPro" id="IPR036513">
    <property type="entry name" value="STAS_dom_sf"/>
</dbReference>
<dbReference type="Proteomes" id="UP001225356">
    <property type="component" value="Unassembled WGS sequence"/>
</dbReference>
<keyword evidence="3" id="KW-1185">Reference proteome</keyword>
<evidence type="ECO:0000259" key="1">
    <source>
        <dbReference type="PROSITE" id="PS50801"/>
    </source>
</evidence>
<comment type="caution">
    <text evidence="2">The sequence shown here is derived from an EMBL/GenBank/DDBJ whole genome shotgun (WGS) entry which is preliminary data.</text>
</comment>
<organism evidence="2 3">
    <name type="scientific">Streptosporangium lutulentum</name>
    <dbReference type="NCBI Taxonomy" id="1461250"/>
    <lineage>
        <taxon>Bacteria</taxon>
        <taxon>Bacillati</taxon>
        <taxon>Actinomycetota</taxon>
        <taxon>Actinomycetes</taxon>
        <taxon>Streptosporangiales</taxon>
        <taxon>Streptosporangiaceae</taxon>
        <taxon>Streptosporangium</taxon>
    </lineage>
</organism>
<evidence type="ECO:0000313" key="2">
    <source>
        <dbReference type="EMBL" id="MDP9847894.1"/>
    </source>
</evidence>
<gene>
    <name evidence="2" type="ORF">J2853_007105</name>
</gene>
<dbReference type="InterPro" id="IPR002645">
    <property type="entry name" value="STAS_dom"/>
</dbReference>
<dbReference type="RefSeq" id="WP_307564942.1">
    <property type="nucleotide sequence ID" value="NZ_JAUSQU010000001.1"/>
</dbReference>
<accession>A0ABT9QPI2</accession>
<feature type="domain" description="STAS" evidence="1">
    <location>
        <begin position="29"/>
        <end position="106"/>
    </location>
</feature>
<dbReference type="PROSITE" id="PS50801">
    <property type="entry name" value="STAS"/>
    <property type="match status" value="1"/>
</dbReference>
<protein>
    <submittedName>
        <fullName evidence="2">Anti-anti-sigma factor</fullName>
    </submittedName>
</protein>
<dbReference type="SUPFAM" id="SSF52091">
    <property type="entry name" value="SpoIIaa-like"/>
    <property type="match status" value="1"/>
</dbReference>
<sequence>MRAEKVIAVVDGVGNGSLRIFFTGPSAGVRCEGDIDATTRPVLVRALAVVAEQTSGDLYADLGDVGFIDVGGLRVLIETTSGLAGDRRLIVSFLKPHTLRIIDMCGWTDLLMTGVSSASSGRRTIDHSSEVT</sequence>
<evidence type="ECO:0000313" key="3">
    <source>
        <dbReference type="Proteomes" id="UP001225356"/>
    </source>
</evidence>